<keyword evidence="3" id="KW-1185">Reference proteome</keyword>
<accession>A0A091DE51</accession>
<dbReference type="AlphaFoldDB" id="A0A091DE51"/>
<evidence type="ECO:0000313" key="2">
    <source>
        <dbReference type="EMBL" id="KFO30429.1"/>
    </source>
</evidence>
<proteinExistence type="predicted"/>
<protein>
    <submittedName>
        <fullName evidence="2">Uncharacterized protein</fullName>
    </submittedName>
</protein>
<reference evidence="2 3" key="1">
    <citation type="submission" date="2013-11" db="EMBL/GenBank/DDBJ databases">
        <title>The Damaraland mole rat (Fukomys damarensis) genome and evolution of African mole rats.</title>
        <authorList>
            <person name="Gladyshev V.N."/>
            <person name="Fang X."/>
        </authorList>
    </citation>
    <scope>NUCLEOTIDE SEQUENCE [LARGE SCALE GENOMIC DNA]</scope>
    <source>
        <tissue evidence="2">Liver</tissue>
    </source>
</reference>
<gene>
    <name evidence="2" type="ORF">H920_08125</name>
</gene>
<dbReference type="EMBL" id="KN122430">
    <property type="protein sequence ID" value="KFO30429.1"/>
    <property type="molecule type" value="Genomic_DNA"/>
</dbReference>
<dbReference type="Proteomes" id="UP000028990">
    <property type="component" value="Unassembled WGS sequence"/>
</dbReference>
<feature type="region of interest" description="Disordered" evidence="1">
    <location>
        <begin position="267"/>
        <end position="296"/>
    </location>
</feature>
<name>A0A091DE51_FUKDA</name>
<feature type="compositionally biased region" description="Basic and acidic residues" evidence="1">
    <location>
        <begin position="285"/>
        <end position="296"/>
    </location>
</feature>
<evidence type="ECO:0000313" key="3">
    <source>
        <dbReference type="Proteomes" id="UP000028990"/>
    </source>
</evidence>
<evidence type="ECO:0000256" key="1">
    <source>
        <dbReference type="SAM" id="MobiDB-lite"/>
    </source>
</evidence>
<sequence>MSTSQASFQSPLTAALENGYLRVFYAQEKLRVQRSMRPPGRPGAGLKGQQAFPVSRGAHWIDGKNWRQKSLPLTPASVSPQETERTMAFASTSQVSVAVFPTSHGPHQGFPEESTEHSEIHDSALSHAVQSSENMSHEDIFMAVGSRLWTITLPTTDGAKRLLVACHLMPSRQDAFPQTAPLPGMASAYPVFVWHLTSPVREHGVKRVVGVEPCFFSTDAKLIGELRFGKLVLQSILSQSATGREPISNRIWRELEAKESTDICTRPRARSAQLDVGPASGDPEGPGHENQHECKSNYDPFGFTALKL</sequence>
<organism evidence="2 3">
    <name type="scientific">Fukomys damarensis</name>
    <name type="common">Damaraland mole rat</name>
    <name type="synonym">Cryptomys damarensis</name>
    <dbReference type="NCBI Taxonomy" id="885580"/>
    <lineage>
        <taxon>Eukaryota</taxon>
        <taxon>Metazoa</taxon>
        <taxon>Chordata</taxon>
        <taxon>Craniata</taxon>
        <taxon>Vertebrata</taxon>
        <taxon>Euteleostomi</taxon>
        <taxon>Mammalia</taxon>
        <taxon>Eutheria</taxon>
        <taxon>Euarchontoglires</taxon>
        <taxon>Glires</taxon>
        <taxon>Rodentia</taxon>
        <taxon>Hystricomorpha</taxon>
        <taxon>Bathyergidae</taxon>
        <taxon>Fukomys</taxon>
    </lineage>
</organism>